<dbReference type="eggNOG" id="COG0840">
    <property type="taxonomic scope" value="Bacteria"/>
</dbReference>
<keyword evidence="8" id="KW-1185">Reference proteome</keyword>
<feature type="coiled-coil region" evidence="4">
    <location>
        <begin position="129"/>
        <end position="170"/>
    </location>
</feature>
<dbReference type="GO" id="GO:0005886">
    <property type="term" value="C:plasma membrane"/>
    <property type="evidence" value="ECO:0007669"/>
    <property type="project" value="TreeGrafter"/>
</dbReference>
<evidence type="ECO:0000256" key="4">
    <source>
        <dbReference type="SAM" id="Coils"/>
    </source>
</evidence>
<dbReference type="STRING" id="34103.SAMN05421778_105128"/>
<evidence type="ECO:0000256" key="5">
    <source>
        <dbReference type="SAM" id="Phobius"/>
    </source>
</evidence>
<keyword evidence="1" id="KW-0488">Methylation</keyword>
<dbReference type="GO" id="GO:0007165">
    <property type="term" value="P:signal transduction"/>
    <property type="evidence" value="ECO:0007669"/>
    <property type="project" value="UniProtKB-KW"/>
</dbReference>
<gene>
    <name evidence="7" type="ORF">X805_31570</name>
</gene>
<accession>A0A059KIP4</accession>
<dbReference type="GO" id="GO:0004888">
    <property type="term" value="F:transmembrane signaling receptor activity"/>
    <property type="evidence" value="ECO:0007669"/>
    <property type="project" value="TreeGrafter"/>
</dbReference>
<dbReference type="Pfam" id="PF00015">
    <property type="entry name" value="MCPsignal"/>
    <property type="match status" value="1"/>
</dbReference>
<dbReference type="PANTHER" id="PTHR43531">
    <property type="entry name" value="PROTEIN ICFG"/>
    <property type="match status" value="1"/>
</dbReference>
<evidence type="ECO:0000259" key="6">
    <source>
        <dbReference type="PROSITE" id="PS50111"/>
    </source>
</evidence>
<dbReference type="EMBL" id="AZRA01000091">
    <property type="protein sequence ID" value="KDB51250.1"/>
    <property type="molecule type" value="Genomic_DNA"/>
</dbReference>
<dbReference type="Pfam" id="PF25487">
    <property type="entry name" value="ETR1_N"/>
    <property type="match status" value="1"/>
</dbReference>
<evidence type="ECO:0000313" key="8">
    <source>
        <dbReference type="Proteomes" id="UP000026714"/>
    </source>
</evidence>
<evidence type="ECO:0000313" key="7">
    <source>
        <dbReference type="EMBL" id="KDB51250.1"/>
    </source>
</evidence>
<dbReference type="InterPro" id="IPR004089">
    <property type="entry name" value="MCPsignal_dom"/>
</dbReference>
<keyword evidence="3" id="KW-0807">Transducer</keyword>
<evidence type="ECO:0000256" key="2">
    <source>
        <dbReference type="ARBA" id="ARBA00029447"/>
    </source>
</evidence>
<reference evidence="7 8" key="1">
    <citation type="journal article" date="2014" name="FEMS Microbiol. Ecol.">
        <title>Sphaerotilus natans encrusted with nanoball-shaped Fe(III) oxide minerals formed by nitrate-reducing mixotrophic Fe(II) oxidation.</title>
        <authorList>
            <person name="Park S."/>
            <person name="Kim D.H."/>
            <person name="Lee J.H."/>
            <person name="Hur H.G."/>
        </authorList>
    </citation>
    <scope>NUCLEOTIDE SEQUENCE [LARGE SCALE GENOMIC DNA]</scope>
    <source>
        <strain evidence="7 8">DSM 6575</strain>
    </source>
</reference>
<comment type="similarity">
    <text evidence="2">Belongs to the methyl-accepting chemotaxis (MCP) protein family.</text>
</comment>
<dbReference type="PANTHER" id="PTHR43531:SF14">
    <property type="entry name" value="METHYL-ACCEPTING CHEMOTAXIS PROTEIN I-RELATED"/>
    <property type="match status" value="1"/>
</dbReference>
<proteinExistence type="inferred from homology"/>
<dbReference type="GO" id="GO:0006935">
    <property type="term" value="P:chemotaxis"/>
    <property type="evidence" value="ECO:0007669"/>
    <property type="project" value="TreeGrafter"/>
</dbReference>
<keyword evidence="5" id="KW-1133">Transmembrane helix</keyword>
<dbReference type="eggNOG" id="COG2205">
    <property type="taxonomic scope" value="Bacteria"/>
</dbReference>
<comment type="caution">
    <text evidence="7">The sequence shown here is derived from an EMBL/GenBank/DDBJ whole genome shotgun (WGS) entry which is preliminary data.</text>
</comment>
<keyword evidence="4" id="KW-0175">Coiled coil</keyword>
<dbReference type="Gene3D" id="1.10.287.950">
    <property type="entry name" value="Methyl-accepting chemotaxis protein"/>
    <property type="match status" value="1"/>
</dbReference>
<name>A0A059KIP4_9BURK</name>
<organism evidence="7 8">
    <name type="scientific">Sphaerotilus natans subsp. natans DSM 6575</name>
    <dbReference type="NCBI Taxonomy" id="1286631"/>
    <lineage>
        <taxon>Bacteria</taxon>
        <taxon>Pseudomonadati</taxon>
        <taxon>Pseudomonadota</taxon>
        <taxon>Betaproteobacteria</taxon>
        <taxon>Burkholderiales</taxon>
        <taxon>Sphaerotilaceae</taxon>
        <taxon>Sphaerotilus</taxon>
    </lineage>
</organism>
<dbReference type="AlphaFoldDB" id="A0A059KIP4"/>
<dbReference type="Proteomes" id="UP000026714">
    <property type="component" value="Unassembled WGS sequence"/>
</dbReference>
<dbReference type="InterPro" id="IPR051310">
    <property type="entry name" value="MCP_chemotaxis"/>
</dbReference>
<dbReference type="SMART" id="SM00283">
    <property type="entry name" value="MA"/>
    <property type="match status" value="1"/>
</dbReference>
<feature type="transmembrane region" description="Helical" evidence="5">
    <location>
        <begin position="25"/>
        <end position="46"/>
    </location>
</feature>
<keyword evidence="5" id="KW-0472">Membrane</keyword>
<evidence type="ECO:0000256" key="1">
    <source>
        <dbReference type="ARBA" id="ARBA00022481"/>
    </source>
</evidence>
<dbReference type="PROSITE" id="PS50111">
    <property type="entry name" value="CHEMOTAXIS_TRANSDUC_2"/>
    <property type="match status" value="1"/>
</dbReference>
<keyword evidence="5" id="KW-0812">Transmembrane</keyword>
<evidence type="ECO:0000256" key="3">
    <source>
        <dbReference type="PROSITE-ProRule" id="PRU00284"/>
    </source>
</evidence>
<protein>
    <recommendedName>
        <fullName evidence="6">Methyl-accepting transducer domain-containing protein</fullName>
    </recommendedName>
</protein>
<dbReference type="PATRIC" id="fig|1286631.3.peg.3079"/>
<dbReference type="InterPro" id="IPR058544">
    <property type="entry name" value="ETR1_N"/>
</dbReference>
<feature type="domain" description="Methyl-accepting transducer" evidence="6">
    <location>
        <begin position="181"/>
        <end position="351"/>
    </location>
</feature>
<sequence length="351" mass="37404">MVDIANTLGKMVPHGYCLSWRPDLLALHVISDAVTALAYAAIPLLLIKLVRGRKDLQFGWVFTLFGVFILACGATHVMSLWTIWNPDYLAAGLIKAVTALASVGTAIVLVGLVPKAIALPGPAQWQAVHDDLERRMQECDRAEQEVRRLNAELEERVAARTAEMQEANERLGQLHHELEARVQARTSELMSAQHEANQLAGEAADVAARGGELMQDVVQTMQGITESSRKISDVTGVIDSIAFQTNILALNAAVEAARAGDQGRGFAVVAAEVRLLSQRSAEAAREIKSLIGTSVGRVEQGSALVERAGVTMGDIVQAINRVNGIVAEIGHAGEADSPAATARTSRLAAAS</sequence>
<dbReference type="SUPFAM" id="SSF58104">
    <property type="entry name" value="Methyl-accepting chemotaxis protein (MCP) signaling domain"/>
    <property type="match status" value="1"/>
</dbReference>
<feature type="transmembrane region" description="Helical" evidence="5">
    <location>
        <begin position="90"/>
        <end position="113"/>
    </location>
</feature>
<dbReference type="RefSeq" id="WP_051632124.1">
    <property type="nucleotide sequence ID" value="NZ_AZRA01000091.1"/>
</dbReference>
<feature type="transmembrane region" description="Helical" evidence="5">
    <location>
        <begin position="58"/>
        <end position="84"/>
    </location>
</feature>